<evidence type="ECO:0000313" key="2">
    <source>
        <dbReference type="EMBL" id="SEE27257.1"/>
    </source>
</evidence>
<protein>
    <recommendedName>
        <fullName evidence="4">Harpin HrpZ</fullName>
    </recommendedName>
</protein>
<organism evidence="2 3">
    <name type="scientific">Pseudomonas costantinii</name>
    <dbReference type="NCBI Taxonomy" id="168469"/>
    <lineage>
        <taxon>Bacteria</taxon>
        <taxon>Pseudomonadati</taxon>
        <taxon>Pseudomonadota</taxon>
        <taxon>Gammaproteobacteria</taxon>
        <taxon>Pseudomonadales</taxon>
        <taxon>Pseudomonadaceae</taxon>
        <taxon>Pseudomonas</taxon>
    </lineage>
</organism>
<name>A0A1H5HH35_9PSED</name>
<dbReference type="Proteomes" id="UP000182179">
    <property type="component" value="Unassembled WGS sequence"/>
</dbReference>
<dbReference type="EMBL" id="FNTS01000002">
    <property type="protein sequence ID" value="SEE27257.1"/>
    <property type="molecule type" value="Genomic_DNA"/>
</dbReference>
<gene>
    <name evidence="2" type="ORF">SAMN04515675_4707</name>
</gene>
<feature type="region of interest" description="Disordered" evidence="1">
    <location>
        <begin position="14"/>
        <end position="34"/>
    </location>
</feature>
<comment type="caution">
    <text evidence="2">The sequence shown here is derived from an EMBL/GenBank/DDBJ whole genome shotgun (WGS) entry which is preliminary data.</text>
</comment>
<feature type="region of interest" description="Disordered" evidence="1">
    <location>
        <begin position="48"/>
        <end position="70"/>
    </location>
</feature>
<evidence type="ECO:0000313" key="3">
    <source>
        <dbReference type="Proteomes" id="UP000182179"/>
    </source>
</evidence>
<reference evidence="2 3" key="1">
    <citation type="submission" date="2016-10" db="EMBL/GenBank/DDBJ databases">
        <authorList>
            <person name="Varghese N."/>
            <person name="Submissions S."/>
        </authorList>
    </citation>
    <scope>NUCLEOTIDE SEQUENCE [LARGE SCALE GENOMIC DNA]</scope>
    <source>
        <strain evidence="2 3">BS2773</strain>
    </source>
</reference>
<dbReference type="RefSeq" id="WP_235864723.1">
    <property type="nucleotide sequence ID" value="NZ_FNTS01000002.1"/>
</dbReference>
<keyword evidence="3" id="KW-1185">Reference proteome</keyword>
<feature type="region of interest" description="Disordered" evidence="1">
    <location>
        <begin position="78"/>
        <end position="97"/>
    </location>
</feature>
<sequence>MDIGAIGKMLGMARGQNDLDQGGAQGAEPQGKQEPDLIKKLMEMLSGAAGAQGGGGSAGSDCSECQKSPEELEQLAAGRQGMEAMMPGNDNGRQINA</sequence>
<accession>A0A1H5HH35</accession>
<evidence type="ECO:0000256" key="1">
    <source>
        <dbReference type="SAM" id="MobiDB-lite"/>
    </source>
</evidence>
<proteinExistence type="predicted"/>
<evidence type="ECO:0008006" key="4">
    <source>
        <dbReference type="Google" id="ProtNLM"/>
    </source>
</evidence>